<dbReference type="PROSITE" id="PS50244">
    <property type="entry name" value="S5A_REDUCTASE"/>
    <property type="match status" value="1"/>
</dbReference>
<dbReference type="InterPro" id="IPR016636">
    <property type="entry name" value="3-oxo-5-alpha-steroid_4-DH"/>
</dbReference>
<evidence type="ECO:0000256" key="4">
    <source>
        <dbReference type="ARBA" id="ARBA00022692"/>
    </source>
</evidence>
<evidence type="ECO:0000313" key="21">
    <source>
        <dbReference type="RefSeq" id="XP_007520605.1"/>
    </source>
</evidence>
<evidence type="ECO:0000256" key="12">
    <source>
        <dbReference type="ARBA" id="ARBA00023098"/>
    </source>
</evidence>
<dbReference type="InterPro" id="IPR001104">
    <property type="entry name" value="3-oxo-5_a-steroid_4-DH_C"/>
</dbReference>
<keyword evidence="5" id="KW-0221">Differentiation</keyword>
<reference evidence="21" key="1">
    <citation type="submission" date="2025-08" db="UniProtKB">
        <authorList>
            <consortium name="RefSeq"/>
        </authorList>
    </citation>
    <scope>IDENTIFICATION</scope>
</reference>
<dbReference type="EC" id="1.3.1.22" evidence="18"/>
<keyword evidence="7" id="KW-0492">Microsome</keyword>
<comment type="similarity">
    <text evidence="3 18">Belongs to the steroid 5-alpha reductase family.</text>
</comment>
<evidence type="ECO:0000256" key="1">
    <source>
        <dbReference type="ARBA" id="ARBA00004154"/>
    </source>
</evidence>
<evidence type="ECO:0000256" key="3">
    <source>
        <dbReference type="ARBA" id="ARBA00007742"/>
    </source>
</evidence>
<evidence type="ECO:0000256" key="15">
    <source>
        <dbReference type="ARBA" id="ARBA00048292"/>
    </source>
</evidence>
<dbReference type="PIRSF" id="PIRSF015596">
    <property type="entry name" value="5_alpha-SR2"/>
    <property type="match status" value="1"/>
</dbReference>
<comment type="subcellular location">
    <subcellularLocation>
        <location evidence="2">Endoplasmic reticulum membrane</location>
        <topology evidence="2">Multi-pass membrane protein</topology>
    </subcellularLocation>
    <subcellularLocation>
        <location evidence="1">Microsome membrane</location>
        <topology evidence="1">Multi-pass membrane protein</topology>
    </subcellularLocation>
</comment>
<evidence type="ECO:0000256" key="5">
    <source>
        <dbReference type="ARBA" id="ARBA00022782"/>
    </source>
</evidence>
<dbReference type="AlphaFoldDB" id="A0A1S2ZK67"/>
<evidence type="ECO:0000313" key="20">
    <source>
        <dbReference type="Proteomes" id="UP001652624"/>
    </source>
</evidence>
<dbReference type="InterPro" id="IPR039357">
    <property type="entry name" value="SRD5A/TECR"/>
</dbReference>
<comment type="function">
    <text evidence="14">Converts testosterone into 5-alpha-dihydrotestosterone and progesterone or corticosterone into their corresponding 5-alpha-3-oxosteroids. It plays a central role in sexual differentiation and androgen physiology.</text>
</comment>
<evidence type="ECO:0000256" key="11">
    <source>
        <dbReference type="ARBA" id="ARBA00023002"/>
    </source>
</evidence>
<dbReference type="CTD" id="6715"/>
<comment type="caution">
    <text evidence="18">Lacks conserved residue(s) required for the propagation of feature annotation.</text>
</comment>
<dbReference type="GO" id="GO:0030154">
    <property type="term" value="P:cell differentiation"/>
    <property type="evidence" value="ECO:0007669"/>
    <property type="project" value="UniProtKB-KW"/>
</dbReference>
<dbReference type="PANTHER" id="PTHR10556:SF57">
    <property type="entry name" value="3-OXO-5-ALPHA-STEROID 4-DEHYDROGENASE 1"/>
    <property type="match status" value="1"/>
</dbReference>
<evidence type="ECO:0000256" key="7">
    <source>
        <dbReference type="ARBA" id="ARBA00022848"/>
    </source>
</evidence>
<evidence type="ECO:0000256" key="6">
    <source>
        <dbReference type="ARBA" id="ARBA00022824"/>
    </source>
</evidence>
<proteinExistence type="inferred from homology"/>
<keyword evidence="8" id="KW-0521">NADP</keyword>
<comment type="catalytic activity">
    <reaction evidence="17">
        <text>17beta-hydroxy-5alpha-androstan-3-one + NADP(+) = testosterone + NADPH + H(+)</text>
        <dbReference type="Rhea" id="RHEA:50820"/>
        <dbReference type="ChEBI" id="CHEBI:15378"/>
        <dbReference type="ChEBI" id="CHEBI:16330"/>
        <dbReference type="ChEBI" id="CHEBI:17347"/>
        <dbReference type="ChEBI" id="CHEBI:57783"/>
        <dbReference type="ChEBI" id="CHEBI:58349"/>
        <dbReference type="EC" id="1.3.1.22"/>
    </reaction>
    <physiologicalReaction direction="right-to-left" evidence="17">
        <dbReference type="Rhea" id="RHEA:50822"/>
    </physiologicalReaction>
</comment>
<dbReference type="RefSeq" id="XP_007520605.1">
    <property type="nucleotide sequence ID" value="XM_007520543.3"/>
</dbReference>
<dbReference type="OrthoDB" id="5788137at2759"/>
<sequence>MELDEAQLLDALALLQVPMGTLGWLAQKCISSPYGRYVTPGGRCQLPARVSWVLQELPSLVLPLLLLLRAPPGTPTPNLLLLSMFVLHYVQRSLIFPLLIRGGKPTPVYVFLLAFLYCTFNGYLQGRYLTRHAVYAEDWLTDPRFLGGSLLWLLGLMINLHSDHILRNLREPGETGYKIPRGGLFEYVSTANFFGEVLEWVGFALASWSLQGACFMTFTFLVLYPRAHRHHRWYLEKFENYPKSRKIIIPFLL</sequence>
<gene>
    <name evidence="21" type="primary">SRD5A1</name>
</gene>
<evidence type="ECO:0000256" key="18">
    <source>
        <dbReference type="PIRNR" id="PIRNR015596"/>
    </source>
</evidence>
<dbReference type="GO" id="GO:0006702">
    <property type="term" value="P:androgen biosynthetic process"/>
    <property type="evidence" value="ECO:0007669"/>
    <property type="project" value="UniProtKB-ARBA"/>
</dbReference>
<organism evidence="20 21">
    <name type="scientific">Erinaceus europaeus</name>
    <name type="common">Western European hedgehog</name>
    <dbReference type="NCBI Taxonomy" id="9365"/>
    <lineage>
        <taxon>Eukaryota</taxon>
        <taxon>Metazoa</taxon>
        <taxon>Chordata</taxon>
        <taxon>Craniata</taxon>
        <taxon>Vertebrata</taxon>
        <taxon>Euteleostomi</taxon>
        <taxon>Mammalia</taxon>
        <taxon>Eutheria</taxon>
        <taxon>Laurasiatheria</taxon>
        <taxon>Eulipotyphla</taxon>
        <taxon>Erinaceidae</taxon>
        <taxon>Erinaceinae</taxon>
        <taxon>Erinaceus</taxon>
    </lineage>
</organism>
<protein>
    <recommendedName>
        <fullName evidence="18">3-oxo-5alpha-steroid 4-dehydrogenase (NADP(+))</fullName>
        <ecNumber evidence="18">1.3.1.22</ecNumber>
    </recommendedName>
</protein>
<feature type="domain" description="3-oxo-5-alpha-steroid 4-dehydrogenase C-terminal" evidence="19">
    <location>
        <begin position="105"/>
        <end position="253"/>
    </location>
</feature>
<keyword evidence="10 18" id="KW-1133">Transmembrane helix</keyword>
<dbReference type="FunFam" id="1.20.120.1630:FF:000002">
    <property type="entry name" value="Steroid 5 alpha-reductase 1"/>
    <property type="match status" value="1"/>
</dbReference>
<evidence type="ECO:0000256" key="2">
    <source>
        <dbReference type="ARBA" id="ARBA00004477"/>
    </source>
</evidence>
<evidence type="ECO:0000256" key="13">
    <source>
        <dbReference type="ARBA" id="ARBA00023136"/>
    </source>
</evidence>
<feature type="transmembrane region" description="Helical" evidence="18">
    <location>
        <begin position="145"/>
        <end position="162"/>
    </location>
</feature>
<feature type="transmembrane region" description="Helical" evidence="18">
    <location>
        <begin position="106"/>
        <end position="124"/>
    </location>
</feature>
<dbReference type="Proteomes" id="UP001652624">
    <property type="component" value="Chromosome 5"/>
</dbReference>
<dbReference type="InParanoid" id="A0A1S2ZK67"/>
<keyword evidence="12" id="KW-0443">Lipid metabolism</keyword>
<dbReference type="PANTHER" id="PTHR10556">
    <property type="entry name" value="3-OXO-5-ALPHA-STEROID 4-DEHYDROGENASE"/>
    <property type="match status" value="1"/>
</dbReference>
<evidence type="ECO:0000256" key="16">
    <source>
        <dbReference type="ARBA" id="ARBA00049166"/>
    </source>
</evidence>
<evidence type="ECO:0000256" key="10">
    <source>
        <dbReference type="ARBA" id="ARBA00022989"/>
    </source>
</evidence>
<dbReference type="FunCoup" id="A0A1S2ZK67">
    <property type="interactions" value="203"/>
</dbReference>
<comment type="catalytic activity">
    <reaction evidence="18">
        <text>a 3-oxo-5alpha-steroid + NADP(+) = a 3-oxo-Delta(4)-steroid + NADPH + H(+)</text>
        <dbReference type="Rhea" id="RHEA:54384"/>
        <dbReference type="ChEBI" id="CHEBI:13601"/>
        <dbReference type="ChEBI" id="CHEBI:15378"/>
        <dbReference type="ChEBI" id="CHEBI:47909"/>
        <dbReference type="ChEBI" id="CHEBI:57783"/>
        <dbReference type="ChEBI" id="CHEBI:58349"/>
        <dbReference type="EC" id="1.3.1.22"/>
    </reaction>
</comment>
<dbReference type="GO" id="GO:0047751">
    <property type="term" value="F:3-oxo-5-alpha-steroid 4-dehydrogenase (NADP+) activity"/>
    <property type="evidence" value="ECO:0007669"/>
    <property type="project" value="UniProtKB-EC"/>
</dbReference>
<name>A0A1S2ZK67_ERIEU</name>
<dbReference type="GeneID" id="103111268"/>
<comment type="catalytic activity">
    <reaction evidence="15">
        <text>5alpha-pregnane-3,20-dione + NADP(+) = progesterone + NADPH + H(+)</text>
        <dbReference type="Rhea" id="RHEA:21952"/>
        <dbReference type="ChEBI" id="CHEBI:15378"/>
        <dbReference type="ChEBI" id="CHEBI:17026"/>
        <dbReference type="ChEBI" id="CHEBI:28952"/>
        <dbReference type="ChEBI" id="CHEBI:57783"/>
        <dbReference type="ChEBI" id="CHEBI:58349"/>
        <dbReference type="EC" id="1.3.1.22"/>
    </reaction>
    <physiologicalReaction direction="right-to-left" evidence="15">
        <dbReference type="Rhea" id="RHEA:21954"/>
    </physiologicalReaction>
</comment>
<evidence type="ECO:0000256" key="14">
    <source>
        <dbReference type="ARBA" id="ARBA00037789"/>
    </source>
</evidence>
<dbReference type="GO" id="GO:0005789">
    <property type="term" value="C:endoplasmic reticulum membrane"/>
    <property type="evidence" value="ECO:0007669"/>
    <property type="project" value="UniProtKB-SubCell"/>
</dbReference>
<keyword evidence="9" id="KW-0726">Sexual differentiation</keyword>
<dbReference type="eggNOG" id="KOG1638">
    <property type="taxonomic scope" value="Eukaryota"/>
</dbReference>
<evidence type="ECO:0000259" key="19">
    <source>
        <dbReference type="Pfam" id="PF02544"/>
    </source>
</evidence>
<dbReference type="Gene3D" id="1.20.120.1630">
    <property type="match status" value="1"/>
</dbReference>
<feature type="transmembrane region" description="Helical" evidence="18">
    <location>
        <begin position="200"/>
        <end position="224"/>
    </location>
</feature>
<dbReference type="GO" id="GO:0007548">
    <property type="term" value="P:sex differentiation"/>
    <property type="evidence" value="ECO:0007669"/>
    <property type="project" value="UniProtKB-KW"/>
</dbReference>
<keyword evidence="13 18" id="KW-0472">Membrane</keyword>
<keyword evidence="11" id="KW-0560">Oxidoreductase</keyword>
<comment type="catalytic activity">
    <reaction evidence="16">
        <text>androst-4-ene-3,17-dione + NADPH + H(+) = 5alpha-androstan-3,17-dione + NADP(+)</text>
        <dbReference type="Rhea" id="RHEA:50816"/>
        <dbReference type="ChEBI" id="CHEBI:15378"/>
        <dbReference type="ChEBI" id="CHEBI:15994"/>
        <dbReference type="ChEBI" id="CHEBI:16422"/>
        <dbReference type="ChEBI" id="CHEBI:57783"/>
        <dbReference type="ChEBI" id="CHEBI:58349"/>
    </reaction>
    <physiologicalReaction direction="left-to-right" evidence="16">
        <dbReference type="Rhea" id="RHEA:50817"/>
    </physiologicalReaction>
</comment>
<evidence type="ECO:0000256" key="8">
    <source>
        <dbReference type="ARBA" id="ARBA00022857"/>
    </source>
</evidence>
<accession>A0A1S2ZK67</accession>
<evidence type="ECO:0000256" key="9">
    <source>
        <dbReference type="ARBA" id="ARBA00022928"/>
    </source>
</evidence>
<keyword evidence="20" id="KW-1185">Reference proteome</keyword>
<evidence type="ECO:0000256" key="17">
    <source>
        <dbReference type="ARBA" id="ARBA00049397"/>
    </source>
</evidence>
<keyword evidence="6" id="KW-0256">Endoplasmic reticulum</keyword>
<keyword evidence="4 18" id="KW-0812">Transmembrane</keyword>
<dbReference type="Pfam" id="PF02544">
    <property type="entry name" value="Steroid_dh"/>
    <property type="match status" value="1"/>
</dbReference>